<keyword evidence="1" id="KW-0812">Transmembrane</keyword>
<reference evidence="2" key="1">
    <citation type="journal article" date="2018" name="Genome Biol.">
        <title>SKESA: strategic k-mer extension for scrupulous assemblies.</title>
        <authorList>
            <person name="Souvorov A."/>
            <person name="Agarwala R."/>
            <person name="Lipman D.J."/>
        </authorList>
    </citation>
    <scope>NUCLEOTIDE SEQUENCE</scope>
    <source>
        <strain evidence="2">CAVp300</strain>
    </source>
</reference>
<comment type="caution">
    <text evidence="2">The sequence shown here is derived from an EMBL/GenBank/DDBJ whole genome shotgun (WGS) entry which is preliminary data.</text>
</comment>
<name>A0A9P3TB14_KLUIN</name>
<keyword evidence="1" id="KW-1133">Transmembrane helix</keyword>
<feature type="transmembrane region" description="Helical" evidence="1">
    <location>
        <begin position="25"/>
        <end position="46"/>
    </location>
</feature>
<dbReference type="Proteomes" id="UP000867740">
    <property type="component" value="Unassembled WGS sequence"/>
</dbReference>
<reference evidence="2" key="2">
    <citation type="submission" date="2020-10" db="EMBL/GenBank/DDBJ databases">
        <authorList>
            <consortium name="NCBI Pathogen Detection Project"/>
        </authorList>
    </citation>
    <scope>NUCLEOTIDE SEQUENCE</scope>
    <source>
        <strain evidence="2">CAVp300</strain>
    </source>
</reference>
<sequence>MFYAKAHVVVGNVRVLNERKNWPMVIANSPGIVPGLLTFSIGLLPLT</sequence>
<evidence type="ECO:0000256" key="1">
    <source>
        <dbReference type="SAM" id="Phobius"/>
    </source>
</evidence>
<proteinExistence type="predicted"/>
<dbReference type="EMBL" id="DACSUM010000052">
    <property type="protein sequence ID" value="HAT3584248.1"/>
    <property type="molecule type" value="Genomic_DNA"/>
</dbReference>
<dbReference type="RefSeq" id="WP_167337912.1">
    <property type="nucleotide sequence ID" value="NZ_CABMNU010000005.1"/>
</dbReference>
<organism evidence="2 3">
    <name type="scientific">Kluyvera intermedia</name>
    <name type="common">Enterobacter intermedius</name>
    <dbReference type="NCBI Taxonomy" id="61648"/>
    <lineage>
        <taxon>Bacteria</taxon>
        <taxon>Pseudomonadati</taxon>
        <taxon>Pseudomonadota</taxon>
        <taxon>Gammaproteobacteria</taxon>
        <taxon>Enterobacterales</taxon>
        <taxon>Enterobacteriaceae</taxon>
        <taxon>Kluyvera</taxon>
    </lineage>
</organism>
<dbReference type="AlphaFoldDB" id="A0A9P3TB14"/>
<accession>A0A9P3TB14</accession>
<gene>
    <name evidence="2" type="ORF">I8531_004620</name>
</gene>
<evidence type="ECO:0000313" key="3">
    <source>
        <dbReference type="Proteomes" id="UP000867740"/>
    </source>
</evidence>
<protein>
    <submittedName>
        <fullName evidence="2">Uncharacterized protein</fullName>
    </submittedName>
</protein>
<evidence type="ECO:0000313" key="2">
    <source>
        <dbReference type="EMBL" id="HAT3584248.1"/>
    </source>
</evidence>
<keyword evidence="1" id="KW-0472">Membrane</keyword>